<dbReference type="Pfam" id="PF12686">
    <property type="entry name" value="DUF3800"/>
    <property type="match status" value="1"/>
</dbReference>
<evidence type="ECO:0000313" key="2">
    <source>
        <dbReference type="Proteomes" id="UP000318509"/>
    </source>
</evidence>
<name>A0A537K1T3_9BACT</name>
<evidence type="ECO:0000313" key="1">
    <source>
        <dbReference type="EMBL" id="TMI89719.1"/>
    </source>
</evidence>
<dbReference type="AlphaFoldDB" id="A0A537K1T3"/>
<protein>
    <submittedName>
        <fullName evidence="1">DUF3800 domain-containing protein</fullName>
    </submittedName>
</protein>
<gene>
    <name evidence="1" type="ORF">E6H00_08995</name>
</gene>
<reference evidence="1 2" key="1">
    <citation type="journal article" date="2019" name="Nat. Microbiol.">
        <title>Mediterranean grassland soil C-N compound turnover is dependent on rainfall and depth, and is mediated by genomically divergent microorganisms.</title>
        <authorList>
            <person name="Diamond S."/>
            <person name="Andeer P.F."/>
            <person name="Li Z."/>
            <person name="Crits-Christoph A."/>
            <person name="Burstein D."/>
            <person name="Anantharaman K."/>
            <person name="Lane K.R."/>
            <person name="Thomas B.C."/>
            <person name="Pan C."/>
            <person name="Northen T.R."/>
            <person name="Banfield J.F."/>
        </authorList>
    </citation>
    <scope>NUCLEOTIDE SEQUENCE [LARGE SCALE GENOMIC DNA]</scope>
    <source>
        <strain evidence="1">NP_3</strain>
    </source>
</reference>
<organism evidence="1 2">
    <name type="scientific">Candidatus Segetimicrobium genomatis</name>
    <dbReference type="NCBI Taxonomy" id="2569760"/>
    <lineage>
        <taxon>Bacteria</taxon>
        <taxon>Bacillati</taxon>
        <taxon>Candidatus Sysuimicrobiota</taxon>
        <taxon>Candidatus Sysuimicrobiia</taxon>
        <taxon>Candidatus Sysuimicrobiales</taxon>
        <taxon>Candidatus Segetimicrobiaceae</taxon>
        <taxon>Candidatus Segetimicrobium</taxon>
    </lineage>
</organism>
<sequence length="258" mass="30862">MRIYVDESGTHASSPWLVIGMLLVPDHGLLHSELCRVKEDRKYFNTSPKRKARYKETHLATFKSYRDRDVAMDWIRVFLASTCYFRSIVIDWSMWQGRFFGTPFEPDALKKRRAYKKWAEMLLHPETAKFRRAILYLDALHVLHDYDIVDHLRDRFTRNYEGIDPWIADFQTTDSWRDANQCLQLADLLTGCVYRTLVPSDERTDRGLYKAQTVEYLYEELRTVGVRDAAPSYWRGYHRNTLTKHFPKFSEWFWAPER</sequence>
<comment type="caution">
    <text evidence="1">The sequence shown here is derived from an EMBL/GenBank/DDBJ whole genome shotgun (WGS) entry which is preliminary data.</text>
</comment>
<accession>A0A537K1T3</accession>
<dbReference type="EMBL" id="VBAK01000119">
    <property type="protein sequence ID" value="TMI89719.1"/>
    <property type="molecule type" value="Genomic_DNA"/>
</dbReference>
<dbReference type="InterPro" id="IPR024524">
    <property type="entry name" value="DUF3800"/>
</dbReference>
<dbReference type="Proteomes" id="UP000318509">
    <property type="component" value="Unassembled WGS sequence"/>
</dbReference>
<proteinExistence type="predicted"/>